<dbReference type="AlphaFoldDB" id="A0A222FGB8"/>
<evidence type="ECO:0008006" key="4">
    <source>
        <dbReference type="Google" id="ProtNLM"/>
    </source>
</evidence>
<dbReference type="CDD" id="cd07067">
    <property type="entry name" value="HP_PGM_like"/>
    <property type="match status" value="1"/>
</dbReference>
<dbReference type="Gene3D" id="3.40.50.1240">
    <property type="entry name" value="Phosphoglycerate mutase-like"/>
    <property type="match status" value="1"/>
</dbReference>
<dbReference type="InterPro" id="IPR013078">
    <property type="entry name" value="His_Pase_superF_clade-1"/>
</dbReference>
<dbReference type="KEGG" id="bsan:CHH28_03580"/>
<proteinExistence type="predicted"/>
<keyword evidence="1" id="KW-0378">Hydrolase</keyword>
<dbReference type="GO" id="GO:0045820">
    <property type="term" value="P:negative regulation of glycolytic process"/>
    <property type="evidence" value="ECO:0007669"/>
    <property type="project" value="TreeGrafter"/>
</dbReference>
<accession>A0A222FGB8</accession>
<dbReference type="InterPro" id="IPR029033">
    <property type="entry name" value="His_PPase_superfam"/>
</dbReference>
<organism evidence="2 3">
    <name type="scientific">Bacterioplanes sanyensis</name>
    <dbReference type="NCBI Taxonomy" id="1249553"/>
    <lineage>
        <taxon>Bacteria</taxon>
        <taxon>Pseudomonadati</taxon>
        <taxon>Pseudomonadota</taxon>
        <taxon>Gammaproteobacteria</taxon>
        <taxon>Oceanospirillales</taxon>
        <taxon>Oceanospirillaceae</taxon>
        <taxon>Bacterioplanes</taxon>
    </lineage>
</organism>
<dbReference type="EMBL" id="CP022530">
    <property type="protein sequence ID" value="ASP37810.1"/>
    <property type="molecule type" value="Genomic_DNA"/>
</dbReference>
<dbReference type="OrthoDB" id="6173760at2"/>
<dbReference type="SMART" id="SM00855">
    <property type="entry name" value="PGAM"/>
    <property type="match status" value="1"/>
</dbReference>
<name>A0A222FGB8_9GAMM</name>
<gene>
    <name evidence="2" type="ORF">CHH28_03580</name>
</gene>
<sequence length="177" mass="20140">MIVRILRHAETSANRSGLLSCDDNEPLNHNGIQQSQALCEYLSQYNFDQIWVSQLPRAIQTLQPMIDNGSLEHIVLPELVEGCYNLDHTAPVNDRWELGLDPLGDFRGRVQAIIHRVKAQVGDGEILVVTHGHFIREFINMLLDSHCYVRWPIDNCAETALEIGEDVKILYVNKKVI</sequence>
<protein>
    <recommendedName>
        <fullName evidence="4">Histidine phosphatase family protein</fullName>
    </recommendedName>
</protein>
<dbReference type="GO" id="GO:0043456">
    <property type="term" value="P:regulation of pentose-phosphate shunt"/>
    <property type="evidence" value="ECO:0007669"/>
    <property type="project" value="TreeGrafter"/>
</dbReference>
<dbReference type="Pfam" id="PF00300">
    <property type="entry name" value="His_Phos_1"/>
    <property type="match status" value="1"/>
</dbReference>
<evidence type="ECO:0000313" key="2">
    <source>
        <dbReference type="EMBL" id="ASP37810.1"/>
    </source>
</evidence>
<dbReference type="RefSeq" id="WP_094059019.1">
    <property type="nucleotide sequence ID" value="NZ_CP022530.1"/>
</dbReference>
<keyword evidence="3" id="KW-1185">Reference proteome</keyword>
<dbReference type="InterPro" id="IPR051695">
    <property type="entry name" value="Phosphoglycerate_Mutase"/>
</dbReference>
<dbReference type="SUPFAM" id="SSF53254">
    <property type="entry name" value="Phosphoglycerate mutase-like"/>
    <property type="match status" value="1"/>
</dbReference>
<dbReference type="PANTHER" id="PTHR46517:SF1">
    <property type="entry name" value="FRUCTOSE-2,6-BISPHOSPHATASE TIGAR"/>
    <property type="match status" value="1"/>
</dbReference>
<reference evidence="2 3" key="1">
    <citation type="submission" date="2017-07" db="EMBL/GenBank/DDBJ databases">
        <title>Annotated genome sequence of Bacterioplanes sanyensis isolated from Red Sea.</title>
        <authorList>
            <person name="Rehman Z.U."/>
        </authorList>
    </citation>
    <scope>NUCLEOTIDE SEQUENCE [LARGE SCALE GENOMIC DNA]</scope>
    <source>
        <strain evidence="2 3">NV9</strain>
    </source>
</reference>
<evidence type="ECO:0000313" key="3">
    <source>
        <dbReference type="Proteomes" id="UP000202440"/>
    </source>
</evidence>
<evidence type="ECO:0000256" key="1">
    <source>
        <dbReference type="ARBA" id="ARBA00022801"/>
    </source>
</evidence>
<dbReference type="PANTHER" id="PTHR46517">
    <property type="entry name" value="FRUCTOSE-2,6-BISPHOSPHATASE TIGAR"/>
    <property type="match status" value="1"/>
</dbReference>
<dbReference type="GO" id="GO:0004331">
    <property type="term" value="F:fructose-2,6-bisphosphate 2-phosphatase activity"/>
    <property type="evidence" value="ECO:0007669"/>
    <property type="project" value="TreeGrafter"/>
</dbReference>
<dbReference type="GO" id="GO:0005829">
    <property type="term" value="C:cytosol"/>
    <property type="evidence" value="ECO:0007669"/>
    <property type="project" value="TreeGrafter"/>
</dbReference>
<dbReference type="Proteomes" id="UP000202440">
    <property type="component" value="Chromosome"/>
</dbReference>